<dbReference type="AlphaFoldDB" id="A0A9P6K3R2"/>
<feature type="compositionally biased region" description="Low complexity" evidence="1">
    <location>
        <begin position="211"/>
        <end position="229"/>
    </location>
</feature>
<feature type="compositionally biased region" description="Low complexity" evidence="1">
    <location>
        <begin position="110"/>
        <end position="129"/>
    </location>
</feature>
<accession>A0A9P6K3R2</accession>
<evidence type="ECO:0000313" key="3">
    <source>
        <dbReference type="Proteomes" id="UP000723463"/>
    </source>
</evidence>
<reference evidence="2" key="1">
    <citation type="journal article" date="2020" name="Fungal Divers.">
        <title>Resolving the Mortierellaceae phylogeny through synthesis of multi-gene phylogenetics and phylogenomics.</title>
        <authorList>
            <person name="Vandepol N."/>
            <person name="Liber J."/>
            <person name="Desiro A."/>
            <person name="Na H."/>
            <person name="Kennedy M."/>
            <person name="Barry K."/>
            <person name="Grigoriev I.V."/>
            <person name="Miller A.N."/>
            <person name="O'Donnell K."/>
            <person name="Stajich J.E."/>
            <person name="Bonito G."/>
        </authorList>
    </citation>
    <scope>NUCLEOTIDE SEQUENCE</scope>
    <source>
        <strain evidence="2">NRRL 2591</strain>
    </source>
</reference>
<dbReference type="EMBL" id="JAAAXW010000071">
    <property type="protein sequence ID" value="KAF9545494.1"/>
    <property type="molecule type" value="Genomic_DNA"/>
</dbReference>
<feature type="compositionally biased region" description="Low complexity" evidence="1">
    <location>
        <begin position="26"/>
        <end position="38"/>
    </location>
</feature>
<evidence type="ECO:0000313" key="2">
    <source>
        <dbReference type="EMBL" id="KAF9545494.1"/>
    </source>
</evidence>
<dbReference type="Proteomes" id="UP000723463">
    <property type="component" value="Unassembled WGS sequence"/>
</dbReference>
<comment type="caution">
    <text evidence="2">The sequence shown here is derived from an EMBL/GenBank/DDBJ whole genome shotgun (WGS) entry which is preliminary data.</text>
</comment>
<protein>
    <recommendedName>
        <fullName evidence="4">Mitochondria-eating protein C-terminal domain-containing protein</fullName>
    </recommendedName>
</protein>
<keyword evidence="3" id="KW-1185">Reference proteome</keyword>
<feature type="compositionally biased region" description="Low complexity" evidence="1">
    <location>
        <begin position="183"/>
        <end position="194"/>
    </location>
</feature>
<evidence type="ECO:0000256" key="1">
    <source>
        <dbReference type="SAM" id="MobiDB-lite"/>
    </source>
</evidence>
<evidence type="ECO:0008006" key="4">
    <source>
        <dbReference type="Google" id="ProtNLM"/>
    </source>
</evidence>
<name>A0A9P6K3R2_9FUNG</name>
<proteinExistence type="predicted"/>
<gene>
    <name evidence="2" type="ORF">EC957_010910</name>
</gene>
<organism evidence="2 3">
    <name type="scientific">Mortierella hygrophila</name>
    <dbReference type="NCBI Taxonomy" id="979708"/>
    <lineage>
        <taxon>Eukaryota</taxon>
        <taxon>Fungi</taxon>
        <taxon>Fungi incertae sedis</taxon>
        <taxon>Mucoromycota</taxon>
        <taxon>Mortierellomycotina</taxon>
        <taxon>Mortierellomycetes</taxon>
        <taxon>Mortierellales</taxon>
        <taxon>Mortierellaceae</taxon>
        <taxon>Mortierella</taxon>
    </lineage>
</organism>
<feature type="region of interest" description="Disordered" evidence="1">
    <location>
        <begin position="1"/>
        <end position="239"/>
    </location>
</feature>
<feature type="compositionally biased region" description="Low complexity" evidence="1">
    <location>
        <begin position="66"/>
        <end position="90"/>
    </location>
</feature>
<feature type="compositionally biased region" description="Low complexity" evidence="1">
    <location>
        <begin position="138"/>
        <end position="150"/>
    </location>
</feature>
<sequence length="548" mass="60232">MNFFKKKNSKEDAPSVSPSPQPHSPTSPSSTGPSSQRTSGGGVQRVSSIHHPPGSGGPIIPPRTKSNAPSPNPGSGSQQFYSQQQPALQPGGNRDTDSNSVNSFVMVGGQSQQPQTTPFNPNNNNSNNSEMLVSQPLQYSQYQQQQQQQQDPSFDRGGYSGGSNQDGQLHSQGHGGDDGGYYGQQPGAGYDNSNNGGGGGGLLRSNPINLPGQSNSPNNSSNGDISNSGSIGGGSGELLPADVRKLQDEVLSWKKSQQSSQTKVDQLDNTLKLKTQENHDLHASLQQVHHDREVLQELIHKREKEMEDLRSKYLNDVRQIRATDDDHSTIEQRVRVLQATILQLTKSSAGDRSMNLNQEEALQLVKKKYKFANTQPYILNMFLEKYIMDTLLEDVFYSPFYVGFQPAQEFGDIHKWMVENNFMDQATRFRQQLCFISAKAPASQTFASQEAARIAKSFEVRLEQLYNNWNGQAKVLDLVTKAIDLSLTMRSQNAEIVAQQVPLESEFDPTRMVPAHKSKDGGKVKVCVWPCFVDTNGVVVGKAKVFCG</sequence>